<feature type="signal peptide" evidence="2">
    <location>
        <begin position="1"/>
        <end position="25"/>
    </location>
</feature>
<evidence type="ECO:0000313" key="4">
    <source>
        <dbReference type="Proteomes" id="UP001163046"/>
    </source>
</evidence>
<dbReference type="Proteomes" id="UP001163046">
    <property type="component" value="Unassembled WGS sequence"/>
</dbReference>
<feature type="compositionally biased region" description="Low complexity" evidence="1">
    <location>
        <begin position="39"/>
        <end position="49"/>
    </location>
</feature>
<feature type="chain" id="PRO_5040990506" evidence="2">
    <location>
        <begin position="26"/>
        <end position="77"/>
    </location>
</feature>
<keyword evidence="2" id="KW-0732">Signal</keyword>
<evidence type="ECO:0000256" key="2">
    <source>
        <dbReference type="SAM" id="SignalP"/>
    </source>
</evidence>
<feature type="compositionally biased region" description="Polar residues" evidence="1">
    <location>
        <begin position="50"/>
        <end position="77"/>
    </location>
</feature>
<dbReference type="AlphaFoldDB" id="A0A9X0D6S5"/>
<proteinExistence type="predicted"/>
<evidence type="ECO:0000256" key="1">
    <source>
        <dbReference type="SAM" id="MobiDB-lite"/>
    </source>
</evidence>
<dbReference type="EMBL" id="MU825447">
    <property type="protein sequence ID" value="KAJ7388905.1"/>
    <property type="molecule type" value="Genomic_DNA"/>
</dbReference>
<accession>A0A9X0D6S5</accession>
<comment type="caution">
    <text evidence="3">The sequence shown here is derived from an EMBL/GenBank/DDBJ whole genome shotgun (WGS) entry which is preliminary data.</text>
</comment>
<name>A0A9X0D6S5_9CNID</name>
<reference evidence="3" key="1">
    <citation type="submission" date="2023-01" db="EMBL/GenBank/DDBJ databases">
        <title>Genome assembly of the deep-sea coral Lophelia pertusa.</title>
        <authorList>
            <person name="Herrera S."/>
            <person name="Cordes E."/>
        </authorList>
    </citation>
    <scope>NUCLEOTIDE SEQUENCE</scope>
    <source>
        <strain evidence="3">USNM1676648</strain>
        <tissue evidence="3">Polyp</tissue>
    </source>
</reference>
<evidence type="ECO:0000313" key="3">
    <source>
        <dbReference type="EMBL" id="KAJ7388905.1"/>
    </source>
</evidence>
<sequence>MSCSTRRMAMVAAFLVLFLIGGTLSQSSSISPSMPNLMSTSTFDSMSSSQPVLGSESTTSTVSEPMSSSEVQPCQHH</sequence>
<gene>
    <name evidence="3" type="ORF">OS493_035052</name>
</gene>
<organism evidence="3 4">
    <name type="scientific">Desmophyllum pertusum</name>
    <dbReference type="NCBI Taxonomy" id="174260"/>
    <lineage>
        <taxon>Eukaryota</taxon>
        <taxon>Metazoa</taxon>
        <taxon>Cnidaria</taxon>
        <taxon>Anthozoa</taxon>
        <taxon>Hexacorallia</taxon>
        <taxon>Scleractinia</taxon>
        <taxon>Caryophylliina</taxon>
        <taxon>Caryophylliidae</taxon>
        <taxon>Desmophyllum</taxon>
    </lineage>
</organism>
<protein>
    <submittedName>
        <fullName evidence="3">Uncharacterized protein</fullName>
    </submittedName>
</protein>
<feature type="region of interest" description="Disordered" evidence="1">
    <location>
        <begin position="39"/>
        <end position="77"/>
    </location>
</feature>
<keyword evidence="4" id="KW-1185">Reference proteome</keyword>